<accession>A0ABV3DTK6</accession>
<evidence type="ECO:0000313" key="3">
    <source>
        <dbReference type="Proteomes" id="UP001551482"/>
    </source>
</evidence>
<comment type="caution">
    <text evidence="2">The sequence shown here is derived from an EMBL/GenBank/DDBJ whole genome shotgun (WGS) entry which is preliminary data.</text>
</comment>
<evidence type="ECO:0000256" key="1">
    <source>
        <dbReference type="SAM" id="SignalP"/>
    </source>
</evidence>
<keyword evidence="3" id="KW-1185">Reference proteome</keyword>
<dbReference type="Proteomes" id="UP001551482">
    <property type="component" value="Unassembled WGS sequence"/>
</dbReference>
<gene>
    <name evidence="2" type="ORF">AB0C36_35565</name>
</gene>
<keyword evidence="1" id="KW-0732">Signal</keyword>
<evidence type="ECO:0000313" key="2">
    <source>
        <dbReference type="EMBL" id="MEU8138807.1"/>
    </source>
</evidence>
<sequence length="140" mass="14728">MRALTFRSALAAASATAALGALLVAAPPAQAAGPSFCDEATGDTCLYYNSGRTGGFYGASQNVVNYTSDMKFGIGNGKGLPVKNNAASVYNFHRIWNVTIYYNSNKSCAYACQSFAPKTGGNLNSQMKNNNASQGYWLPA</sequence>
<proteinExistence type="predicted"/>
<feature type="signal peptide" evidence="1">
    <location>
        <begin position="1"/>
        <end position="31"/>
    </location>
</feature>
<feature type="chain" id="PRO_5045257024" evidence="1">
    <location>
        <begin position="32"/>
        <end position="140"/>
    </location>
</feature>
<dbReference type="Pfam" id="PF03995">
    <property type="entry name" value="Inhibitor_I36"/>
    <property type="match status" value="1"/>
</dbReference>
<dbReference type="RefSeq" id="WP_358362508.1">
    <property type="nucleotide sequence ID" value="NZ_JBEZFP010000140.1"/>
</dbReference>
<dbReference type="EMBL" id="JBEZFP010000140">
    <property type="protein sequence ID" value="MEU8138807.1"/>
    <property type="molecule type" value="Genomic_DNA"/>
</dbReference>
<protein>
    <submittedName>
        <fullName evidence="2">Peptidase inhibitor family I36 protein</fullName>
    </submittedName>
</protein>
<dbReference type="InterPro" id="IPR006311">
    <property type="entry name" value="TAT_signal"/>
</dbReference>
<dbReference type="PROSITE" id="PS51318">
    <property type="entry name" value="TAT"/>
    <property type="match status" value="1"/>
</dbReference>
<reference evidence="2 3" key="1">
    <citation type="submission" date="2024-06" db="EMBL/GenBank/DDBJ databases">
        <title>The Natural Products Discovery Center: Release of the First 8490 Sequenced Strains for Exploring Actinobacteria Biosynthetic Diversity.</title>
        <authorList>
            <person name="Kalkreuter E."/>
            <person name="Kautsar S.A."/>
            <person name="Yang D."/>
            <person name="Bader C.D."/>
            <person name="Teijaro C.N."/>
            <person name="Fluegel L."/>
            <person name="Davis C.M."/>
            <person name="Simpson J.R."/>
            <person name="Lauterbach L."/>
            <person name="Steele A.D."/>
            <person name="Gui C."/>
            <person name="Meng S."/>
            <person name="Li G."/>
            <person name="Viehrig K."/>
            <person name="Ye F."/>
            <person name="Su P."/>
            <person name="Kiefer A.F."/>
            <person name="Nichols A."/>
            <person name="Cepeda A.J."/>
            <person name="Yan W."/>
            <person name="Fan B."/>
            <person name="Jiang Y."/>
            <person name="Adhikari A."/>
            <person name="Zheng C.-J."/>
            <person name="Schuster L."/>
            <person name="Cowan T.M."/>
            <person name="Smanski M.J."/>
            <person name="Chevrette M.G."/>
            <person name="De Carvalho L.P.S."/>
            <person name="Shen B."/>
        </authorList>
    </citation>
    <scope>NUCLEOTIDE SEQUENCE [LARGE SCALE GENOMIC DNA]</scope>
    <source>
        <strain evidence="2 3">NPDC048946</strain>
    </source>
</reference>
<name>A0ABV3DTK6_9ACTN</name>
<organism evidence="2 3">
    <name type="scientific">Streptodolium elevatio</name>
    <dbReference type="NCBI Taxonomy" id="3157996"/>
    <lineage>
        <taxon>Bacteria</taxon>
        <taxon>Bacillati</taxon>
        <taxon>Actinomycetota</taxon>
        <taxon>Actinomycetes</taxon>
        <taxon>Kitasatosporales</taxon>
        <taxon>Streptomycetaceae</taxon>
        <taxon>Streptodolium</taxon>
    </lineage>
</organism>